<dbReference type="AlphaFoldDB" id="A0A4Y0BCN7"/>
<dbReference type="VEuPathDB" id="VectorBase:AFUN018490"/>
<accession>A0A4Y0BCN7</accession>
<feature type="signal peptide" evidence="1">
    <location>
        <begin position="1"/>
        <end position="24"/>
    </location>
</feature>
<dbReference type="EnsemblMetazoa" id="AFUN018490-RA">
    <property type="protein sequence ID" value="AFUN018490-PA"/>
    <property type="gene ID" value="AFUN018490"/>
</dbReference>
<sequence length="130" mass="14548">MKHLRSLYWILAVAVLLAVTTVLSVPVPKGDVYHKNTLLEDGLFFANQTKDGIFQVENGSINRTSCVIHVNGLYRAEDGPFMPYSYDLIKDGNGYRILEPSYEFIPGVEFYPPPQIEPKLILSLLGGGKF</sequence>
<evidence type="ECO:0000313" key="2">
    <source>
        <dbReference type="EnsemblMetazoa" id="AFUN018490-PA"/>
    </source>
</evidence>
<reference evidence="2" key="1">
    <citation type="submission" date="2020-05" db="UniProtKB">
        <authorList>
            <consortium name="EnsemblMetazoa"/>
        </authorList>
    </citation>
    <scope>IDENTIFICATION</scope>
    <source>
        <strain evidence="2">FUMOZ</strain>
    </source>
</reference>
<feature type="chain" id="PRO_5021494414" evidence="1">
    <location>
        <begin position="25"/>
        <end position="130"/>
    </location>
</feature>
<evidence type="ECO:0000256" key="1">
    <source>
        <dbReference type="SAM" id="SignalP"/>
    </source>
</evidence>
<proteinExistence type="predicted"/>
<protein>
    <submittedName>
        <fullName evidence="2">Uncharacterized protein</fullName>
    </submittedName>
</protein>
<organism evidence="2">
    <name type="scientific">Anopheles funestus</name>
    <name type="common">African malaria mosquito</name>
    <dbReference type="NCBI Taxonomy" id="62324"/>
    <lineage>
        <taxon>Eukaryota</taxon>
        <taxon>Metazoa</taxon>
        <taxon>Ecdysozoa</taxon>
        <taxon>Arthropoda</taxon>
        <taxon>Hexapoda</taxon>
        <taxon>Insecta</taxon>
        <taxon>Pterygota</taxon>
        <taxon>Neoptera</taxon>
        <taxon>Endopterygota</taxon>
        <taxon>Diptera</taxon>
        <taxon>Nematocera</taxon>
        <taxon>Culicoidea</taxon>
        <taxon>Culicidae</taxon>
        <taxon>Anophelinae</taxon>
        <taxon>Anopheles</taxon>
    </lineage>
</organism>
<name>A0A4Y0BCN7_ANOFN</name>
<keyword evidence="1" id="KW-0732">Signal</keyword>